<dbReference type="Proteomes" id="UP001623041">
    <property type="component" value="Unassembled WGS sequence"/>
</dbReference>
<feature type="transmembrane region" description="Helical" evidence="6">
    <location>
        <begin position="203"/>
        <end position="223"/>
    </location>
</feature>
<dbReference type="InterPro" id="IPR037185">
    <property type="entry name" value="EmrE-like"/>
</dbReference>
<feature type="transmembrane region" description="Helical" evidence="6">
    <location>
        <begin position="145"/>
        <end position="164"/>
    </location>
</feature>
<reference evidence="8 9" key="1">
    <citation type="submission" date="2024-11" db="EMBL/GenBank/DDBJ databases">
        <authorList>
            <person name="Lucas J.A."/>
        </authorList>
    </citation>
    <scope>NUCLEOTIDE SEQUENCE [LARGE SCALE GENOMIC DNA]</scope>
    <source>
        <strain evidence="8 9">Z 5.4</strain>
    </source>
</reference>
<keyword evidence="9" id="KW-1185">Reference proteome</keyword>
<feature type="transmembrane region" description="Helical" evidence="6">
    <location>
        <begin position="15"/>
        <end position="38"/>
    </location>
</feature>
<evidence type="ECO:0000256" key="2">
    <source>
        <dbReference type="ARBA" id="ARBA00007362"/>
    </source>
</evidence>
<dbReference type="PANTHER" id="PTHR32322">
    <property type="entry name" value="INNER MEMBRANE TRANSPORTER"/>
    <property type="match status" value="1"/>
</dbReference>
<evidence type="ECO:0000256" key="1">
    <source>
        <dbReference type="ARBA" id="ARBA00004127"/>
    </source>
</evidence>
<dbReference type="Pfam" id="PF00892">
    <property type="entry name" value="EamA"/>
    <property type="match status" value="2"/>
</dbReference>
<feature type="transmembrane region" description="Helical" evidence="6">
    <location>
        <begin position="116"/>
        <end position="138"/>
    </location>
</feature>
<organism evidence="8 9">
    <name type="scientific">Bacillus salipaludis</name>
    <dbReference type="NCBI Taxonomy" id="2547811"/>
    <lineage>
        <taxon>Bacteria</taxon>
        <taxon>Bacillati</taxon>
        <taxon>Bacillota</taxon>
        <taxon>Bacilli</taxon>
        <taxon>Bacillales</taxon>
        <taxon>Bacillaceae</taxon>
        <taxon>Bacillus</taxon>
    </lineage>
</organism>
<dbReference type="InterPro" id="IPR000620">
    <property type="entry name" value="EamA_dom"/>
</dbReference>
<comment type="subcellular location">
    <subcellularLocation>
        <location evidence="1">Endomembrane system</location>
        <topology evidence="1">Multi-pass membrane protein</topology>
    </subcellularLocation>
</comment>
<keyword evidence="5 6" id="KW-0472">Membrane</keyword>
<dbReference type="InterPro" id="IPR050638">
    <property type="entry name" value="AA-Vitamin_Transporters"/>
</dbReference>
<comment type="caution">
    <text evidence="8">The sequence shown here is derived from an EMBL/GenBank/DDBJ whole genome shotgun (WGS) entry which is preliminary data.</text>
</comment>
<feature type="domain" description="EamA" evidence="7">
    <location>
        <begin position="173"/>
        <end position="312"/>
    </location>
</feature>
<gene>
    <name evidence="8" type="ORF">ACJEBI_13535</name>
</gene>
<feature type="transmembrane region" description="Helical" evidence="6">
    <location>
        <begin position="91"/>
        <end position="110"/>
    </location>
</feature>
<evidence type="ECO:0000256" key="4">
    <source>
        <dbReference type="ARBA" id="ARBA00022989"/>
    </source>
</evidence>
<accession>A0ABW8RG96</accession>
<evidence type="ECO:0000313" key="9">
    <source>
        <dbReference type="Proteomes" id="UP001623041"/>
    </source>
</evidence>
<protein>
    <submittedName>
        <fullName evidence="8">DMT family transporter</fullName>
    </submittedName>
</protein>
<feature type="transmembrane region" description="Helical" evidence="6">
    <location>
        <begin position="272"/>
        <end position="289"/>
    </location>
</feature>
<evidence type="ECO:0000256" key="6">
    <source>
        <dbReference type="SAM" id="Phobius"/>
    </source>
</evidence>
<evidence type="ECO:0000313" key="8">
    <source>
        <dbReference type="EMBL" id="MFK9092506.1"/>
    </source>
</evidence>
<feature type="transmembrane region" description="Helical" evidence="6">
    <location>
        <begin position="50"/>
        <end position="70"/>
    </location>
</feature>
<feature type="transmembrane region" description="Helical" evidence="6">
    <location>
        <begin position="295"/>
        <end position="312"/>
    </location>
</feature>
<sequence length="336" mass="35583">MNSNLNNHSGDRKKLLLGIIIMLIAATLFGTLGTLTNLAVKAGLSPVAFAMWRELFGTISLIILLAFGIGKPPRADRTPLSKIPRNQIRNLIIASIAFSAYSLAMFYAFVELSVALAMLLFYTFPAIVTIICAVTGVERLNSPKLIALILSLGGGALAVIGQLFGQSVQISTLGIALALGAALGMSVFYMIGRSGYQSLPPTYATTFFLAAGSIVFAICGLAFGEGATLIAPFVDASAYVWFILIFAGLAGAAIPTMLMVTSIRMIGASRASTMQIFEPVVAAILAAIFLAQPIYTIQIIGGALIIIAAFILQRKTKEPSIELPLSMPDLEARKME</sequence>
<keyword evidence="3 6" id="KW-0812">Transmembrane</keyword>
<keyword evidence="4 6" id="KW-1133">Transmembrane helix</keyword>
<feature type="transmembrane region" description="Helical" evidence="6">
    <location>
        <begin position="238"/>
        <end position="260"/>
    </location>
</feature>
<dbReference type="RefSeq" id="WP_406581084.1">
    <property type="nucleotide sequence ID" value="NZ_JBJHQH010000009.1"/>
</dbReference>
<proteinExistence type="inferred from homology"/>
<dbReference type="SUPFAM" id="SSF103481">
    <property type="entry name" value="Multidrug resistance efflux transporter EmrE"/>
    <property type="match status" value="2"/>
</dbReference>
<dbReference type="EMBL" id="JBJHQH010000009">
    <property type="protein sequence ID" value="MFK9092506.1"/>
    <property type="molecule type" value="Genomic_DNA"/>
</dbReference>
<feature type="domain" description="EamA" evidence="7">
    <location>
        <begin position="17"/>
        <end position="158"/>
    </location>
</feature>
<name>A0ABW8RG96_9BACI</name>
<feature type="transmembrane region" description="Helical" evidence="6">
    <location>
        <begin position="170"/>
        <end position="191"/>
    </location>
</feature>
<comment type="similarity">
    <text evidence="2">Belongs to the EamA transporter family.</text>
</comment>
<evidence type="ECO:0000259" key="7">
    <source>
        <dbReference type="Pfam" id="PF00892"/>
    </source>
</evidence>
<evidence type="ECO:0000256" key="3">
    <source>
        <dbReference type="ARBA" id="ARBA00022692"/>
    </source>
</evidence>
<evidence type="ECO:0000256" key="5">
    <source>
        <dbReference type="ARBA" id="ARBA00023136"/>
    </source>
</evidence>
<dbReference type="PANTHER" id="PTHR32322:SF2">
    <property type="entry name" value="EAMA DOMAIN-CONTAINING PROTEIN"/>
    <property type="match status" value="1"/>
</dbReference>